<sequence>MGQYFIEYSKRAAKDLKSLSTSGSSAIKKKIENLLEELENHPRKGIGSPERLKYYNGEIYSRTISKKDRLVYEILESEKVIIVVQFLGHYDDK</sequence>
<dbReference type="GO" id="GO:0006401">
    <property type="term" value="P:RNA catabolic process"/>
    <property type="evidence" value="ECO:0007669"/>
    <property type="project" value="InterPro"/>
</dbReference>
<dbReference type="Gene3D" id="3.30.2310.20">
    <property type="entry name" value="RelE-like"/>
    <property type="match status" value="1"/>
</dbReference>
<accession>A0A7M1T455</accession>
<reference evidence="7 8" key="1">
    <citation type="submission" date="2020-10" db="EMBL/GenBank/DDBJ databases">
        <title>Complete genome of Cruoricapor ignavus strain M1214 isolated from the blood culture of a febrile patient.</title>
        <authorList>
            <person name="Guglielmino C.J.D."/>
        </authorList>
    </citation>
    <scope>NUCLEOTIDE SEQUENCE [LARGE SCALE GENOMIC DNA]</scope>
    <source>
        <strain evidence="7 8">M1214</strain>
    </source>
</reference>
<name>A0A7M1T455_9FLAO</name>
<dbReference type="InterPro" id="IPR035093">
    <property type="entry name" value="RelE/ParE_toxin_dom_sf"/>
</dbReference>
<dbReference type="SUPFAM" id="SSF143011">
    <property type="entry name" value="RelE-like"/>
    <property type="match status" value="1"/>
</dbReference>
<dbReference type="AlphaFoldDB" id="A0A7M1T455"/>
<evidence type="ECO:0000256" key="2">
    <source>
        <dbReference type="ARBA" id="ARBA00022649"/>
    </source>
</evidence>
<dbReference type="EMBL" id="CP063145">
    <property type="protein sequence ID" value="QOR74521.1"/>
    <property type="molecule type" value="Genomic_DNA"/>
</dbReference>
<evidence type="ECO:0000256" key="6">
    <source>
        <dbReference type="ARBA" id="ARBA00030388"/>
    </source>
</evidence>
<dbReference type="NCBIfam" id="TIGR02116">
    <property type="entry name" value="toxin_Txe_YoeB"/>
    <property type="match status" value="1"/>
</dbReference>
<dbReference type="GO" id="GO:0016787">
    <property type="term" value="F:hydrolase activity"/>
    <property type="evidence" value="ECO:0007669"/>
    <property type="project" value="UniProtKB-KW"/>
</dbReference>
<dbReference type="KEGG" id="civ:IMZ16_03540"/>
<evidence type="ECO:0000313" key="8">
    <source>
        <dbReference type="Proteomes" id="UP000593605"/>
    </source>
</evidence>
<keyword evidence="5" id="KW-0378">Hydrolase</keyword>
<comment type="similarity">
    <text evidence="1">Belongs to the YoeB family.</text>
</comment>
<dbReference type="RefSeq" id="WP_193440515.1">
    <property type="nucleotide sequence ID" value="NZ_CP063145.1"/>
</dbReference>
<proteinExistence type="inferred from homology"/>
<dbReference type="InterPro" id="IPR009614">
    <property type="entry name" value="YoeB_toxin"/>
</dbReference>
<dbReference type="Pfam" id="PF06769">
    <property type="entry name" value="YoeB_toxin"/>
    <property type="match status" value="1"/>
</dbReference>
<evidence type="ECO:0000313" key="7">
    <source>
        <dbReference type="EMBL" id="QOR74521.1"/>
    </source>
</evidence>
<dbReference type="GO" id="GO:0004519">
    <property type="term" value="F:endonuclease activity"/>
    <property type="evidence" value="ECO:0007669"/>
    <property type="project" value="UniProtKB-KW"/>
</dbReference>
<keyword evidence="4" id="KW-0255">Endonuclease</keyword>
<gene>
    <name evidence="7" type="ORF">IMZ16_03540</name>
</gene>
<dbReference type="PANTHER" id="PTHR38039:SF1">
    <property type="entry name" value="TOXIN YOEB"/>
    <property type="match status" value="1"/>
</dbReference>
<organism evidence="7 8">
    <name type="scientific">Cruoricaptor ignavus</name>
    <dbReference type="NCBI Taxonomy" id="1118202"/>
    <lineage>
        <taxon>Bacteria</taxon>
        <taxon>Pseudomonadati</taxon>
        <taxon>Bacteroidota</taxon>
        <taxon>Flavobacteriia</taxon>
        <taxon>Flavobacteriales</taxon>
        <taxon>Weeksellaceae</taxon>
        <taxon>Cruoricaptor</taxon>
    </lineage>
</organism>
<evidence type="ECO:0000256" key="4">
    <source>
        <dbReference type="ARBA" id="ARBA00022759"/>
    </source>
</evidence>
<evidence type="ECO:0000256" key="1">
    <source>
        <dbReference type="ARBA" id="ARBA00008172"/>
    </source>
</evidence>
<evidence type="ECO:0000256" key="5">
    <source>
        <dbReference type="ARBA" id="ARBA00022801"/>
    </source>
</evidence>
<dbReference type="Proteomes" id="UP000593605">
    <property type="component" value="Chromosome"/>
</dbReference>
<keyword evidence="2" id="KW-1277">Toxin-antitoxin system</keyword>
<dbReference type="GO" id="GO:0045892">
    <property type="term" value="P:negative regulation of DNA-templated transcription"/>
    <property type="evidence" value="ECO:0007669"/>
    <property type="project" value="TreeGrafter"/>
</dbReference>
<keyword evidence="3" id="KW-0540">Nuclease</keyword>
<evidence type="ECO:0000256" key="3">
    <source>
        <dbReference type="ARBA" id="ARBA00022722"/>
    </source>
</evidence>
<dbReference type="PANTHER" id="PTHR38039">
    <property type="entry name" value="TOXIN YOEB"/>
    <property type="match status" value="1"/>
</dbReference>
<protein>
    <recommendedName>
        <fullName evidence="6">Putative mRNA interferase YoeB</fullName>
    </recommendedName>
</protein>